<keyword evidence="2" id="KW-1185">Reference proteome</keyword>
<accession>T0IEB7</accession>
<dbReference type="OrthoDB" id="7433294at2"/>
<dbReference type="RefSeq" id="WP_021235348.1">
    <property type="nucleotide sequence ID" value="NZ_ATHL01000120.1"/>
</dbReference>
<dbReference type="PATRIC" id="fig|1096930.3.peg.3545"/>
<comment type="caution">
    <text evidence="1">The sequence shown here is derived from an EMBL/GenBank/DDBJ whole genome shotgun (WGS) entry which is preliminary data.</text>
</comment>
<dbReference type="Proteomes" id="UP000015527">
    <property type="component" value="Unassembled WGS sequence"/>
</dbReference>
<sequence>MKVYTLQFSEDEHGLAKRLEFKAPDIAGALIIAHREAAKRSADLWEGALKLCTIRRSRDERTIRLAS</sequence>
<gene>
    <name evidence="1" type="ORF">L284_17925</name>
</gene>
<reference evidence="1 2" key="1">
    <citation type="journal article" date="2013" name="Genome Announc.">
        <title>Genome Sequence of Novosphingobium lindaniclasticum LE124T, Isolated from a Hexachlorocyclohexane Dumpsite.</title>
        <authorList>
            <person name="Saxena A."/>
            <person name="Nayyar N."/>
            <person name="Sangwan N."/>
            <person name="Kumari R."/>
            <person name="Khurana J.P."/>
            <person name="Lal R."/>
        </authorList>
    </citation>
    <scope>NUCLEOTIDE SEQUENCE [LARGE SCALE GENOMIC DNA]</scope>
    <source>
        <strain evidence="1 2">LE124</strain>
    </source>
</reference>
<protein>
    <submittedName>
        <fullName evidence="1">Uncharacterized protein</fullName>
    </submittedName>
</protein>
<proteinExistence type="predicted"/>
<evidence type="ECO:0000313" key="2">
    <source>
        <dbReference type="Proteomes" id="UP000015527"/>
    </source>
</evidence>
<dbReference type="AlphaFoldDB" id="T0IEB7"/>
<evidence type="ECO:0000313" key="1">
    <source>
        <dbReference type="EMBL" id="EQB10035.1"/>
    </source>
</evidence>
<organism evidence="1 2">
    <name type="scientific">Novosphingobium lindaniclasticum LE124</name>
    <dbReference type="NCBI Taxonomy" id="1096930"/>
    <lineage>
        <taxon>Bacteria</taxon>
        <taxon>Pseudomonadati</taxon>
        <taxon>Pseudomonadota</taxon>
        <taxon>Alphaproteobacteria</taxon>
        <taxon>Sphingomonadales</taxon>
        <taxon>Sphingomonadaceae</taxon>
        <taxon>Novosphingobium</taxon>
    </lineage>
</organism>
<dbReference type="EMBL" id="ATHL01000120">
    <property type="protein sequence ID" value="EQB10035.1"/>
    <property type="molecule type" value="Genomic_DNA"/>
</dbReference>
<name>T0IEB7_9SPHN</name>